<dbReference type="Pfam" id="PF22725">
    <property type="entry name" value="GFO_IDH_MocA_C3"/>
    <property type="match status" value="1"/>
</dbReference>
<sequence>MLKVGVIGLGWMGRIHLRNYTEMPDVEVVGVVDPDEGARQAATESFGVAAYADLEELLRHKPDAVSVCVPTVLHREVALKVIAAGSNLLVEKPLAATAEEGHEVVEAARAAGLTLMVGHVERYNPAVQRVKELLSEEADDTISITIERVGPYPPRIQDVGVIKDLASHDLDLLRFLTGSEFKSIYAVTSTSLGKHEDTALITAQMENGVLANISTNWVTPYKSRKIQAACKSKYVEANLITQEVKEYSSFSSYDKSYSVREWPLVYREPVKEELKDFLGAVRAASQAPIRGEDGLAVLRAFDRIFECAC</sequence>
<evidence type="ECO:0000259" key="1">
    <source>
        <dbReference type="Pfam" id="PF01408"/>
    </source>
</evidence>
<evidence type="ECO:0000313" key="4">
    <source>
        <dbReference type="Proteomes" id="UP000190027"/>
    </source>
</evidence>
<name>A0A1T4WAV9_9BACT</name>
<dbReference type="InterPro" id="IPR055170">
    <property type="entry name" value="GFO_IDH_MocA-like_dom"/>
</dbReference>
<gene>
    <name evidence="3" type="ORF">SAMN02745704_00663</name>
</gene>
<dbReference type="SUPFAM" id="SSF55347">
    <property type="entry name" value="Glyceraldehyde-3-phosphate dehydrogenase-like, C-terminal domain"/>
    <property type="match status" value="1"/>
</dbReference>
<dbReference type="PANTHER" id="PTHR43377">
    <property type="entry name" value="BILIVERDIN REDUCTASE A"/>
    <property type="match status" value="1"/>
</dbReference>
<dbReference type="Pfam" id="PF01408">
    <property type="entry name" value="GFO_IDH_MocA"/>
    <property type="match status" value="1"/>
</dbReference>
<dbReference type="InterPro" id="IPR000683">
    <property type="entry name" value="Gfo/Idh/MocA-like_OxRdtase_N"/>
</dbReference>
<dbReference type="STRING" id="1121449.SAMN02745704_00663"/>
<dbReference type="RefSeq" id="WP_200806764.1">
    <property type="nucleotide sequence ID" value="NZ_FUYC01000002.1"/>
</dbReference>
<dbReference type="Proteomes" id="UP000190027">
    <property type="component" value="Unassembled WGS sequence"/>
</dbReference>
<protein>
    <submittedName>
        <fullName evidence="3">Predicted dehydrogenase</fullName>
    </submittedName>
</protein>
<feature type="domain" description="GFO/IDH/MocA-like oxidoreductase" evidence="2">
    <location>
        <begin position="158"/>
        <end position="227"/>
    </location>
</feature>
<dbReference type="PANTHER" id="PTHR43377:SF1">
    <property type="entry name" value="BILIVERDIN REDUCTASE A"/>
    <property type="match status" value="1"/>
</dbReference>
<dbReference type="InterPro" id="IPR036291">
    <property type="entry name" value="NAD(P)-bd_dom_sf"/>
</dbReference>
<dbReference type="Gene3D" id="3.40.50.720">
    <property type="entry name" value="NAD(P)-binding Rossmann-like Domain"/>
    <property type="match status" value="1"/>
</dbReference>
<reference evidence="3 4" key="1">
    <citation type="submission" date="2017-02" db="EMBL/GenBank/DDBJ databases">
        <authorList>
            <person name="Peterson S.W."/>
        </authorList>
    </citation>
    <scope>NUCLEOTIDE SEQUENCE [LARGE SCALE GENOMIC DNA]</scope>
    <source>
        <strain evidence="3 4">DSM 16080</strain>
    </source>
</reference>
<dbReference type="AlphaFoldDB" id="A0A1T4WAV9"/>
<keyword evidence="4" id="KW-1185">Reference proteome</keyword>
<evidence type="ECO:0000259" key="2">
    <source>
        <dbReference type="Pfam" id="PF22725"/>
    </source>
</evidence>
<dbReference type="EMBL" id="FUYC01000002">
    <property type="protein sequence ID" value="SKA74426.1"/>
    <property type="molecule type" value="Genomic_DNA"/>
</dbReference>
<organism evidence="3 4">
    <name type="scientific">Paucidesulfovibrio gracilis DSM 16080</name>
    <dbReference type="NCBI Taxonomy" id="1121449"/>
    <lineage>
        <taxon>Bacteria</taxon>
        <taxon>Pseudomonadati</taxon>
        <taxon>Thermodesulfobacteriota</taxon>
        <taxon>Desulfovibrionia</taxon>
        <taxon>Desulfovibrionales</taxon>
        <taxon>Desulfovibrionaceae</taxon>
        <taxon>Paucidesulfovibrio</taxon>
    </lineage>
</organism>
<feature type="domain" description="Gfo/Idh/MocA-like oxidoreductase N-terminal" evidence="1">
    <location>
        <begin position="2"/>
        <end position="119"/>
    </location>
</feature>
<evidence type="ECO:0000313" key="3">
    <source>
        <dbReference type="EMBL" id="SKA74426.1"/>
    </source>
</evidence>
<dbReference type="SUPFAM" id="SSF51735">
    <property type="entry name" value="NAD(P)-binding Rossmann-fold domains"/>
    <property type="match status" value="1"/>
</dbReference>
<dbReference type="Gene3D" id="3.30.360.10">
    <property type="entry name" value="Dihydrodipicolinate Reductase, domain 2"/>
    <property type="match status" value="1"/>
</dbReference>
<dbReference type="GO" id="GO:0000166">
    <property type="term" value="F:nucleotide binding"/>
    <property type="evidence" value="ECO:0007669"/>
    <property type="project" value="InterPro"/>
</dbReference>
<proteinExistence type="predicted"/>
<accession>A0A1T4WAV9</accession>
<dbReference type="InterPro" id="IPR051450">
    <property type="entry name" value="Gfo/Idh/MocA_Oxidoreductases"/>
</dbReference>